<keyword evidence="1" id="KW-0812">Transmembrane</keyword>
<evidence type="ECO:0000313" key="2">
    <source>
        <dbReference type="EMBL" id="QNP76191.1"/>
    </source>
</evidence>
<dbReference type="NCBIfam" id="NF038403">
    <property type="entry name" value="perm_prefix_1"/>
    <property type="match status" value="1"/>
</dbReference>
<proteinExistence type="predicted"/>
<dbReference type="Proteomes" id="UP000516052">
    <property type="component" value="Chromosome"/>
</dbReference>
<keyword evidence="3" id="KW-1185">Reference proteome</keyword>
<protein>
    <submittedName>
        <fullName evidence="2">Uncharacterized protein</fullName>
    </submittedName>
</protein>
<dbReference type="Pfam" id="PF22564">
    <property type="entry name" value="HAAS"/>
    <property type="match status" value="1"/>
</dbReference>
<organism evidence="2 3">
    <name type="scientific">Streptomyces roseirectus</name>
    <dbReference type="NCBI Taxonomy" id="2768066"/>
    <lineage>
        <taxon>Bacteria</taxon>
        <taxon>Bacillati</taxon>
        <taxon>Actinomycetota</taxon>
        <taxon>Actinomycetes</taxon>
        <taxon>Kitasatosporales</taxon>
        <taxon>Streptomycetaceae</taxon>
        <taxon>Streptomyces</taxon>
    </lineage>
</organism>
<name>A0A7H0ITS5_9ACTN</name>
<feature type="transmembrane region" description="Helical" evidence="1">
    <location>
        <begin position="78"/>
        <end position="96"/>
    </location>
</feature>
<feature type="transmembrane region" description="Helical" evidence="1">
    <location>
        <begin position="178"/>
        <end position="202"/>
    </location>
</feature>
<dbReference type="AlphaFoldDB" id="A0A7H0ITS5"/>
<feature type="transmembrane region" description="Helical" evidence="1">
    <location>
        <begin position="116"/>
        <end position="138"/>
    </location>
</feature>
<evidence type="ECO:0000256" key="1">
    <source>
        <dbReference type="SAM" id="Phobius"/>
    </source>
</evidence>
<dbReference type="InterPro" id="IPR047928">
    <property type="entry name" value="Perm_prefix_1"/>
</dbReference>
<keyword evidence="1" id="KW-1133">Transmembrane helix</keyword>
<keyword evidence="1" id="KW-0472">Membrane</keyword>
<evidence type="ECO:0000313" key="3">
    <source>
        <dbReference type="Proteomes" id="UP000516052"/>
    </source>
</evidence>
<reference evidence="2 3" key="1">
    <citation type="submission" date="2020-08" db="EMBL/GenBank/DDBJ databases">
        <title>A novel species.</title>
        <authorList>
            <person name="Gao J."/>
        </authorList>
    </citation>
    <scope>NUCLEOTIDE SEQUENCE [LARGE SCALE GENOMIC DNA]</scope>
    <source>
        <strain evidence="2 3">CRXT-G-22</strain>
    </source>
</reference>
<accession>A0A7H0ITS5</accession>
<gene>
    <name evidence="2" type="ORF">IAG44_41015</name>
</gene>
<feature type="transmembrane region" description="Helical" evidence="1">
    <location>
        <begin position="150"/>
        <end position="172"/>
    </location>
</feature>
<dbReference type="EMBL" id="CP060828">
    <property type="protein sequence ID" value="QNP76191.1"/>
    <property type="molecule type" value="Genomic_DNA"/>
</dbReference>
<dbReference type="KEGG" id="sroi:IAG44_41015"/>
<sequence length="210" mass="21615">MIEHYVAELDRALRGPRAVKADMLAEARDGLADAAQAYEESGLDRVSAERRAVADFGSVERVAPEFQGELALAQGRRTALLICGVLLAQPVVWWLLSLAGQNSRSDAGGVYGLADAVVGWAGGGAVVLAVTIVMATGLRGLSAYRRLVRAAGFFAFAVCGVFAVLGAVLTVYNPAAHSLLGVTGLPTTALLLGVPLAAVAVAGRRCLSAA</sequence>